<dbReference type="GeneID" id="123149580"/>
<dbReference type="RefSeq" id="XP_044425213.1">
    <property type="nucleotide sequence ID" value="XM_044569278.1"/>
</dbReference>
<feature type="transmembrane region" description="Helical" evidence="2">
    <location>
        <begin position="143"/>
        <end position="161"/>
    </location>
</feature>
<feature type="transmembrane region" description="Helical" evidence="2">
    <location>
        <begin position="26"/>
        <end position="50"/>
    </location>
</feature>
<dbReference type="EnsemblPlants" id="TraesCS1B02G473500.1">
    <property type="protein sequence ID" value="TraesCS1B02G473500.1"/>
    <property type="gene ID" value="TraesCS1B02G473500"/>
</dbReference>
<keyword evidence="4" id="KW-1185">Reference proteome</keyword>
<evidence type="ECO:0000256" key="2">
    <source>
        <dbReference type="SAM" id="Phobius"/>
    </source>
</evidence>
<sequence length="793" mass="88238">MAASPDCLADDSNWEEVRFINSYSVFMGYLSMAIKGLGFLVLTWTTVVLLGGFVSMLDNKDFWCLTFITLVQTAGIFDVNLNEKLGYMKNAFSGFIMAIFWGVVGEEPSWETIFAFLCRSLLACILMLVQVVVLAMILGPLAIIYVLGIFMSGVISLWRLVEHDYGGNSDGETSNLAPAMNTLYYLALLQGVLFCYRFMLGRVGKRLSWVAATGEEVQAVLYNYLHETRSGCEKDPAFAKGRNLTTYAVDKISSNSPVDCISGVKILYAAISVVDSTCNPRKITGQRMLMEHLFLCASSSRCALQKLLETLGSRYDTERRHQAATIVDRIALFINLEQFPCGIQHISSLIGTFKQYNSPAGELGKDYQKLLLQGLSILQNLATDENNCRVMSDTRDLVSKIMAPVTSDLLDHTGDDHGTWYKVVSESMELMNQLTLAQGETGTKLRREISNCAGAIGTLWRIISCKRCKEWLQGRAIWILTRLYIDNIGISRSSDSELLEKENSCGGEDFVRMLVNIFTHHNEYSSFVRECAGEALSKICFLGRISDATIIIQTRDDVVDSLAQVLLHEGKKTRRQAAAAEILKYLCTHYTKDDEYLGKLKKATLKVIGKMLCPRVETHNGRDIESQCDDTQESNEPEKKEDEGFQVDALSKMSLNLLLSLLSLCGTVYDTKLIIDLSTWLDPSSFLNKLEEILVEESYSATGNLSLYKATAKMVISMLKCNGGGFLRREDFGSLIDTLSSASEDMLDLDYSMICSSASSSESRSKLNRRTLMSLVREAKELHAMVPSTSSSG</sequence>
<evidence type="ECO:0000256" key="1">
    <source>
        <dbReference type="SAM" id="MobiDB-lite"/>
    </source>
</evidence>
<accession>A0A3B5Z708</accession>
<dbReference type="AlphaFoldDB" id="A0A3B5Z708"/>
<name>A0A3B5Z708_WHEAT</name>
<evidence type="ECO:0000313" key="4">
    <source>
        <dbReference type="Proteomes" id="UP000019116"/>
    </source>
</evidence>
<dbReference type="SUPFAM" id="SSF48371">
    <property type="entry name" value="ARM repeat"/>
    <property type="match status" value="1"/>
</dbReference>
<dbReference type="STRING" id="4565.A0A3B5Z708"/>
<dbReference type="InterPro" id="IPR011989">
    <property type="entry name" value="ARM-like"/>
</dbReference>
<dbReference type="Proteomes" id="UP000019116">
    <property type="component" value="Chromosome 1B"/>
</dbReference>
<reference evidence="3" key="2">
    <citation type="submission" date="2018-10" db="UniProtKB">
        <authorList>
            <consortium name="EnsemblPlants"/>
        </authorList>
    </citation>
    <scope>IDENTIFICATION</scope>
</reference>
<keyword evidence="2" id="KW-0812">Transmembrane</keyword>
<feature type="compositionally biased region" description="Acidic residues" evidence="1">
    <location>
        <begin position="626"/>
        <end position="635"/>
    </location>
</feature>
<keyword evidence="2" id="KW-0472">Membrane</keyword>
<reference evidence="3" key="1">
    <citation type="submission" date="2018-08" db="EMBL/GenBank/DDBJ databases">
        <authorList>
            <person name="Rossello M."/>
        </authorList>
    </citation>
    <scope>NUCLEOTIDE SEQUENCE [LARGE SCALE GENOMIC DNA]</scope>
    <source>
        <strain evidence="3">cv. Chinese Spring</strain>
    </source>
</reference>
<proteinExistence type="predicted"/>
<dbReference type="PANTHER" id="PTHR33115:SF58">
    <property type="entry name" value="CONDENSIN COMPLEX SUBUNIT 1 C-TERMINAL DOMAIN-CONTAINING PROTEIN"/>
    <property type="match status" value="1"/>
</dbReference>
<dbReference type="OrthoDB" id="622975at2759"/>
<dbReference type="InterPro" id="IPR016024">
    <property type="entry name" value="ARM-type_fold"/>
</dbReference>
<feature type="transmembrane region" description="Helical" evidence="2">
    <location>
        <begin position="182"/>
        <end position="200"/>
    </location>
</feature>
<evidence type="ECO:0000313" key="3">
    <source>
        <dbReference type="EnsemblPlants" id="TraesCS1B02G473500.1"/>
    </source>
</evidence>
<gene>
    <name evidence="3" type="primary">LOC123149580</name>
</gene>
<dbReference type="Gramene" id="TraesJAG1B03G00400860.2">
    <property type="protein sequence ID" value="TraesJAG1B03G00400860.2"/>
    <property type="gene ID" value="TraesJAG1B03G00400860"/>
</dbReference>
<feature type="transmembrane region" description="Helical" evidence="2">
    <location>
        <begin position="62"/>
        <end position="81"/>
    </location>
</feature>
<dbReference type="Gramene" id="TraesNOR1B03G00406460.3">
    <property type="protein sequence ID" value="TraesNOR1B03G00406460.3"/>
    <property type="gene ID" value="TraesNOR1B03G00406460"/>
</dbReference>
<dbReference type="Gramene" id="TraesCS1B02G473500.1">
    <property type="protein sequence ID" value="TraesCS1B02G473500.1"/>
    <property type="gene ID" value="TraesCS1B02G473500"/>
</dbReference>
<dbReference type="RefSeq" id="XP_044425204.1">
    <property type="nucleotide sequence ID" value="XM_044569269.1"/>
</dbReference>
<dbReference type="Gramene" id="TraesNOR1B03G00406460.1">
    <property type="protein sequence ID" value="TraesNOR1B03G00406460.1"/>
    <property type="gene ID" value="TraesNOR1B03G00406460"/>
</dbReference>
<organism evidence="3">
    <name type="scientific">Triticum aestivum</name>
    <name type="common">Wheat</name>
    <dbReference type="NCBI Taxonomy" id="4565"/>
    <lineage>
        <taxon>Eukaryota</taxon>
        <taxon>Viridiplantae</taxon>
        <taxon>Streptophyta</taxon>
        <taxon>Embryophyta</taxon>
        <taxon>Tracheophyta</taxon>
        <taxon>Spermatophyta</taxon>
        <taxon>Magnoliopsida</taxon>
        <taxon>Liliopsida</taxon>
        <taxon>Poales</taxon>
        <taxon>Poaceae</taxon>
        <taxon>BOP clade</taxon>
        <taxon>Pooideae</taxon>
        <taxon>Triticodae</taxon>
        <taxon>Triticeae</taxon>
        <taxon>Triticinae</taxon>
        <taxon>Triticum</taxon>
    </lineage>
</organism>
<dbReference type="Gene3D" id="1.25.10.10">
    <property type="entry name" value="Leucine-rich Repeat Variant"/>
    <property type="match status" value="1"/>
</dbReference>
<dbReference type="PANTHER" id="PTHR33115">
    <property type="entry name" value="ARM REPEAT SUPERFAMILY PROTEIN"/>
    <property type="match status" value="1"/>
</dbReference>
<feature type="transmembrane region" description="Helical" evidence="2">
    <location>
        <begin position="87"/>
        <end position="104"/>
    </location>
</feature>
<feature type="region of interest" description="Disordered" evidence="1">
    <location>
        <begin position="623"/>
        <end position="642"/>
    </location>
</feature>
<keyword evidence="2" id="KW-1133">Transmembrane helix</keyword>
<feature type="transmembrane region" description="Helical" evidence="2">
    <location>
        <begin position="116"/>
        <end position="137"/>
    </location>
</feature>
<dbReference type="Gramene" id="TraesJAG1B03G00400860.1">
    <property type="protein sequence ID" value="TraesJAG1B03G00400860.1"/>
    <property type="gene ID" value="TraesJAG1B03G00400860"/>
</dbReference>
<dbReference type="OMA" id="CANYTED"/>
<protein>
    <submittedName>
        <fullName evidence="3">Uncharacterized protein</fullName>
    </submittedName>
</protein>